<evidence type="ECO:0000256" key="1">
    <source>
        <dbReference type="SAM" id="MobiDB-lite"/>
    </source>
</evidence>
<accession>A0A7D3ZHR2</accession>
<dbReference type="PROSITE" id="PS51318">
    <property type="entry name" value="TAT"/>
    <property type="match status" value="1"/>
</dbReference>
<dbReference type="InterPro" id="IPR006311">
    <property type="entry name" value="TAT_signal"/>
</dbReference>
<feature type="region of interest" description="Disordered" evidence="1">
    <location>
        <begin position="67"/>
        <end position="96"/>
    </location>
</feature>
<organism evidence="3 4">
    <name type="scientific">Actinomadura verrucosospora</name>
    <dbReference type="NCBI Taxonomy" id="46165"/>
    <lineage>
        <taxon>Bacteria</taxon>
        <taxon>Bacillati</taxon>
        <taxon>Actinomycetota</taxon>
        <taxon>Actinomycetes</taxon>
        <taxon>Streptosporangiales</taxon>
        <taxon>Thermomonosporaceae</taxon>
        <taxon>Actinomadura</taxon>
    </lineage>
</organism>
<dbReference type="RefSeq" id="WP_173097920.1">
    <property type="nucleotide sequence ID" value="NZ_CP053892.1"/>
</dbReference>
<feature type="compositionally biased region" description="Basic residues" evidence="1">
    <location>
        <begin position="86"/>
        <end position="96"/>
    </location>
</feature>
<feature type="signal peptide" evidence="2">
    <location>
        <begin position="1"/>
        <end position="20"/>
    </location>
</feature>
<evidence type="ECO:0000313" key="3">
    <source>
        <dbReference type="EMBL" id="QKG24057.1"/>
    </source>
</evidence>
<evidence type="ECO:0000256" key="2">
    <source>
        <dbReference type="SAM" id="SignalP"/>
    </source>
</evidence>
<name>A0A7D3ZHR2_ACTVE</name>
<dbReference type="Proteomes" id="UP000501240">
    <property type="component" value="Chromosome"/>
</dbReference>
<gene>
    <name evidence="3" type="ORF">ACTIVE_5700</name>
</gene>
<feature type="chain" id="PRO_5039459099" evidence="2">
    <location>
        <begin position="21"/>
        <end position="96"/>
    </location>
</feature>
<keyword evidence="2" id="KW-0732">Signal</keyword>
<reference evidence="3 4" key="1">
    <citation type="submission" date="2020-05" db="EMBL/GenBank/DDBJ databases">
        <title>Actinomadura verrucosospora NRRL-B18236 (PFL_A860) Genome sequencing and assembly.</title>
        <authorList>
            <person name="Samborskyy M."/>
        </authorList>
    </citation>
    <scope>NUCLEOTIDE SEQUENCE [LARGE SCALE GENOMIC DNA]</scope>
    <source>
        <strain evidence="3 4">NRRL:B18236</strain>
    </source>
</reference>
<dbReference type="EMBL" id="CP053892">
    <property type="protein sequence ID" value="QKG24057.1"/>
    <property type="molecule type" value="Genomic_DNA"/>
</dbReference>
<sequence>MKIPSPLRSAVLTAAGLAMAAGLAAFAPAASASAAETAAAVQSHPRHCPWGTHWDMRWHRCVRDRDDHGHGDHGGWHHGHGDWHHGHGHWHHGHRW</sequence>
<feature type="compositionally biased region" description="Basic and acidic residues" evidence="1">
    <location>
        <begin position="67"/>
        <end position="85"/>
    </location>
</feature>
<proteinExistence type="predicted"/>
<keyword evidence="4" id="KW-1185">Reference proteome</keyword>
<dbReference type="AlphaFoldDB" id="A0A7D3ZHR2"/>
<protein>
    <submittedName>
        <fullName evidence="3">Heavy metal translocating P-type ATPase</fullName>
    </submittedName>
</protein>
<evidence type="ECO:0000313" key="4">
    <source>
        <dbReference type="Proteomes" id="UP000501240"/>
    </source>
</evidence>